<dbReference type="OrthoDB" id="3223377at2759"/>
<reference evidence="2" key="1">
    <citation type="submission" date="2019-10" db="EMBL/GenBank/DDBJ databases">
        <authorList>
            <consortium name="DOE Joint Genome Institute"/>
            <person name="Kuo A."/>
            <person name="Miyauchi S."/>
            <person name="Kiss E."/>
            <person name="Drula E."/>
            <person name="Kohler A."/>
            <person name="Sanchez-Garcia M."/>
            <person name="Andreopoulos B."/>
            <person name="Barry K.W."/>
            <person name="Bonito G."/>
            <person name="Buee M."/>
            <person name="Carver A."/>
            <person name="Chen C."/>
            <person name="Cichocki N."/>
            <person name="Clum A."/>
            <person name="Culley D."/>
            <person name="Crous P.W."/>
            <person name="Fauchery L."/>
            <person name="Girlanda M."/>
            <person name="Hayes R."/>
            <person name="Keri Z."/>
            <person name="LaButti K."/>
            <person name="Lipzen A."/>
            <person name="Lombard V."/>
            <person name="Magnuson J."/>
            <person name="Maillard F."/>
            <person name="Morin E."/>
            <person name="Murat C."/>
            <person name="Nolan M."/>
            <person name="Ohm R."/>
            <person name="Pangilinan J."/>
            <person name="Pereira M."/>
            <person name="Perotto S."/>
            <person name="Peter M."/>
            <person name="Riley R."/>
            <person name="Sitrit Y."/>
            <person name="Stielow B."/>
            <person name="Szollosi G."/>
            <person name="Zifcakova L."/>
            <person name="Stursova M."/>
            <person name="Spatafora J.W."/>
            <person name="Tedersoo L."/>
            <person name="Vaario L.-M."/>
            <person name="Yamada A."/>
            <person name="Yan M."/>
            <person name="Wang P."/>
            <person name="Xu J."/>
            <person name="Bruns T."/>
            <person name="Baldrian P."/>
            <person name="Vilgalys R."/>
            <person name="Henrissat B."/>
            <person name="Grigoriev I.V."/>
            <person name="Hibbett D."/>
            <person name="Nagy L.G."/>
            <person name="Martin F.M."/>
        </authorList>
    </citation>
    <scope>NUCLEOTIDE SEQUENCE</scope>
    <source>
        <strain evidence="2">Prilba</strain>
    </source>
</reference>
<name>A0A9P5N585_9AGAM</name>
<dbReference type="EMBL" id="WHVB01000001">
    <property type="protein sequence ID" value="KAF8486808.1"/>
    <property type="molecule type" value="Genomic_DNA"/>
</dbReference>
<comment type="caution">
    <text evidence="2">The sequence shown here is derived from an EMBL/GenBank/DDBJ whole genome shotgun (WGS) entry which is preliminary data.</text>
</comment>
<keyword evidence="1" id="KW-0812">Transmembrane</keyword>
<feature type="transmembrane region" description="Helical" evidence="1">
    <location>
        <begin position="33"/>
        <end position="59"/>
    </location>
</feature>
<keyword evidence="1" id="KW-1133">Transmembrane helix</keyword>
<keyword evidence="3" id="KW-1185">Reference proteome</keyword>
<gene>
    <name evidence="2" type="ORF">DFH94DRAFT_700772</name>
</gene>
<organism evidence="2 3">
    <name type="scientific">Russula ochroleuca</name>
    <dbReference type="NCBI Taxonomy" id="152965"/>
    <lineage>
        <taxon>Eukaryota</taxon>
        <taxon>Fungi</taxon>
        <taxon>Dikarya</taxon>
        <taxon>Basidiomycota</taxon>
        <taxon>Agaricomycotina</taxon>
        <taxon>Agaricomycetes</taxon>
        <taxon>Russulales</taxon>
        <taxon>Russulaceae</taxon>
        <taxon>Russula</taxon>
    </lineage>
</organism>
<protein>
    <submittedName>
        <fullName evidence="2">Uncharacterized protein</fullName>
    </submittedName>
</protein>
<feature type="transmembrane region" description="Helical" evidence="1">
    <location>
        <begin position="71"/>
        <end position="95"/>
    </location>
</feature>
<evidence type="ECO:0000313" key="3">
    <source>
        <dbReference type="Proteomes" id="UP000759537"/>
    </source>
</evidence>
<evidence type="ECO:0000256" key="1">
    <source>
        <dbReference type="SAM" id="Phobius"/>
    </source>
</evidence>
<evidence type="ECO:0000313" key="2">
    <source>
        <dbReference type="EMBL" id="KAF8486808.1"/>
    </source>
</evidence>
<dbReference type="PANTHER" id="PTHR40465">
    <property type="entry name" value="CHROMOSOME 1, WHOLE GENOME SHOTGUN SEQUENCE"/>
    <property type="match status" value="1"/>
</dbReference>
<dbReference type="Proteomes" id="UP000759537">
    <property type="component" value="Unassembled WGS sequence"/>
</dbReference>
<dbReference type="AlphaFoldDB" id="A0A9P5N585"/>
<sequence>MRSATISQQDYTVLRHILLEMSAPPVPSNVAEIAAPLLFGILWNWTLFGVLVVQLYVYSYNFPEDRKLLKLLVYGIFLLETLQTALTGADLYYWFASGFGNMDHLLDPYASVFDVIRENLPH</sequence>
<keyword evidence="1" id="KW-0472">Membrane</keyword>
<proteinExistence type="predicted"/>
<accession>A0A9P5N585</accession>
<dbReference type="PANTHER" id="PTHR40465:SF1">
    <property type="entry name" value="DUF6534 DOMAIN-CONTAINING PROTEIN"/>
    <property type="match status" value="1"/>
</dbReference>
<reference evidence="2" key="2">
    <citation type="journal article" date="2020" name="Nat. Commun.">
        <title>Large-scale genome sequencing of mycorrhizal fungi provides insights into the early evolution of symbiotic traits.</title>
        <authorList>
            <person name="Miyauchi S."/>
            <person name="Kiss E."/>
            <person name="Kuo A."/>
            <person name="Drula E."/>
            <person name="Kohler A."/>
            <person name="Sanchez-Garcia M."/>
            <person name="Morin E."/>
            <person name="Andreopoulos B."/>
            <person name="Barry K.W."/>
            <person name="Bonito G."/>
            <person name="Buee M."/>
            <person name="Carver A."/>
            <person name="Chen C."/>
            <person name="Cichocki N."/>
            <person name="Clum A."/>
            <person name="Culley D."/>
            <person name="Crous P.W."/>
            <person name="Fauchery L."/>
            <person name="Girlanda M."/>
            <person name="Hayes R.D."/>
            <person name="Keri Z."/>
            <person name="LaButti K."/>
            <person name="Lipzen A."/>
            <person name="Lombard V."/>
            <person name="Magnuson J."/>
            <person name="Maillard F."/>
            <person name="Murat C."/>
            <person name="Nolan M."/>
            <person name="Ohm R.A."/>
            <person name="Pangilinan J."/>
            <person name="Pereira M.F."/>
            <person name="Perotto S."/>
            <person name="Peter M."/>
            <person name="Pfister S."/>
            <person name="Riley R."/>
            <person name="Sitrit Y."/>
            <person name="Stielow J.B."/>
            <person name="Szollosi G."/>
            <person name="Zifcakova L."/>
            <person name="Stursova M."/>
            <person name="Spatafora J.W."/>
            <person name="Tedersoo L."/>
            <person name="Vaario L.M."/>
            <person name="Yamada A."/>
            <person name="Yan M."/>
            <person name="Wang P."/>
            <person name="Xu J."/>
            <person name="Bruns T."/>
            <person name="Baldrian P."/>
            <person name="Vilgalys R."/>
            <person name="Dunand C."/>
            <person name="Henrissat B."/>
            <person name="Grigoriev I.V."/>
            <person name="Hibbett D."/>
            <person name="Nagy L.G."/>
            <person name="Martin F.M."/>
        </authorList>
    </citation>
    <scope>NUCLEOTIDE SEQUENCE</scope>
    <source>
        <strain evidence="2">Prilba</strain>
    </source>
</reference>